<comment type="similarity">
    <text evidence="2">Belongs to the binding-protein-dependent transport system permease family. FecCD subfamily.</text>
</comment>
<evidence type="ECO:0000256" key="8">
    <source>
        <dbReference type="SAM" id="Phobius"/>
    </source>
</evidence>
<dbReference type="PANTHER" id="PTHR30472:SF24">
    <property type="entry name" value="FERRIC ENTEROBACTIN TRANSPORT SYSTEM PERMEASE PROTEIN FEPG"/>
    <property type="match status" value="1"/>
</dbReference>
<keyword evidence="6 8" id="KW-1133">Transmembrane helix</keyword>
<sequence length="348" mass="37103">MSKLQSFRTKYISFLFDRKSLFIISGSFLFTLIVFILSIGIGDMQIGPIEVVKTLFGYGTEMNTLVVHSFRLPRIVLALIAGSALAVSGAILQAIIRNPLASPDLIGITWGGAFATISFFAIFSDRSNALTVSIQWLPLASFIGALIIAIIVYILSWKNGISPTRLILIGVGISAVMQALSMLMMIIGPIYRASQANIWITGSVHGANWNQAIILGPLVIFLLGIALIYARKLNIQELGEDISKGVGSMVERDRLVLLCVSTALAGGAVAFAGGIGFVGLMAPHIARKLVGSTFGAIVPVSALIGGAIVMTADILARTLFSPLQVPAGVFTAAIGAPYFIYLLYRNRK</sequence>
<dbReference type="RefSeq" id="WP_113807645.1">
    <property type="nucleotide sequence ID" value="NZ_QOCW01000026.1"/>
</dbReference>
<dbReference type="InterPro" id="IPR000522">
    <property type="entry name" value="ABC_transptr_permease_BtuC"/>
</dbReference>
<keyword evidence="7 8" id="KW-0472">Membrane</keyword>
<feature type="transmembrane region" description="Helical" evidence="8">
    <location>
        <begin position="294"/>
        <end position="316"/>
    </location>
</feature>
<organism evidence="9 10">
    <name type="scientific">Bacillus taeanensis</name>
    <dbReference type="NCBI Taxonomy" id="273032"/>
    <lineage>
        <taxon>Bacteria</taxon>
        <taxon>Bacillati</taxon>
        <taxon>Bacillota</taxon>
        <taxon>Bacilli</taxon>
        <taxon>Bacillales</taxon>
        <taxon>Bacillaceae</taxon>
        <taxon>Bacillus</taxon>
    </lineage>
</organism>
<evidence type="ECO:0000256" key="5">
    <source>
        <dbReference type="ARBA" id="ARBA00022692"/>
    </source>
</evidence>
<proteinExistence type="inferred from homology"/>
<reference evidence="9 10" key="1">
    <citation type="submission" date="2018-07" db="EMBL/GenBank/DDBJ databases">
        <title>Lottiidibacillus patelloidae gen. nov., sp. nov., isolated from the intestinal tract of a marine limpet and the reclassification of B. taeanensis BH030017T, B. algicola KMM 3737T and B. hwajinpoensis SW-72T as genus Lottiidibacillus.</title>
        <authorList>
            <person name="Liu R."/>
            <person name="Huang Z."/>
        </authorList>
    </citation>
    <scope>NUCLEOTIDE SEQUENCE [LARGE SCALE GENOMIC DNA]</scope>
    <source>
        <strain evidence="9 10">BH030017</strain>
    </source>
</reference>
<dbReference type="FunFam" id="1.10.3470.10:FF:000001">
    <property type="entry name" value="Vitamin B12 ABC transporter permease BtuC"/>
    <property type="match status" value="1"/>
</dbReference>
<dbReference type="EMBL" id="QOCW01000026">
    <property type="protein sequence ID" value="RBW68038.1"/>
    <property type="molecule type" value="Genomic_DNA"/>
</dbReference>
<dbReference type="GO" id="GO:0005886">
    <property type="term" value="C:plasma membrane"/>
    <property type="evidence" value="ECO:0007669"/>
    <property type="project" value="UniProtKB-SubCell"/>
</dbReference>
<dbReference type="Pfam" id="PF01032">
    <property type="entry name" value="FecCD"/>
    <property type="match status" value="1"/>
</dbReference>
<feature type="transmembrane region" description="Helical" evidence="8">
    <location>
        <begin position="136"/>
        <end position="155"/>
    </location>
</feature>
<dbReference type="GO" id="GO:0022857">
    <property type="term" value="F:transmembrane transporter activity"/>
    <property type="evidence" value="ECO:0007669"/>
    <property type="project" value="InterPro"/>
</dbReference>
<keyword evidence="3" id="KW-0813">Transport</keyword>
<gene>
    <name evidence="9" type="ORF">DS031_19060</name>
</gene>
<evidence type="ECO:0000313" key="9">
    <source>
        <dbReference type="EMBL" id="RBW68038.1"/>
    </source>
</evidence>
<dbReference type="InterPro" id="IPR037294">
    <property type="entry name" value="ABC_BtuC-like"/>
</dbReference>
<dbReference type="PANTHER" id="PTHR30472">
    <property type="entry name" value="FERRIC ENTEROBACTIN TRANSPORT SYSTEM PERMEASE PROTEIN"/>
    <property type="match status" value="1"/>
</dbReference>
<evidence type="ECO:0000256" key="1">
    <source>
        <dbReference type="ARBA" id="ARBA00004651"/>
    </source>
</evidence>
<comment type="subcellular location">
    <subcellularLocation>
        <location evidence="1">Cell membrane</location>
        <topology evidence="1">Multi-pass membrane protein</topology>
    </subcellularLocation>
</comment>
<evidence type="ECO:0000313" key="10">
    <source>
        <dbReference type="Proteomes" id="UP000253314"/>
    </source>
</evidence>
<evidence type="ECO:0000256" key="4">
    <source>
        <dbReference type="ARBA" id="ARBA00022475"/>
    </source>
</evidence>
<evidence type="ECO:0000256" key="6">
    <source>
        <dbReference type="ARBA" id="ARBA00022989"/>
    </source>
</evidence>
<comment type="caution">
    <text evidence="9">The sequence shown here is derived from an EMBL/GenBank/DDBJ whole genome shotgun (WGS) entry which is preliminary data.</text>
</comment>
<dbReference type="Gene3D" id="1.10.3470.10">
    <property type="entry name" value="ABC transporter involved in vitamin B12 uptake, BtuC"/>
    <property type="match status" value="1"/>
</dbReference>
<keyword evidence="10" id="KW-1185">Reference proteome</keyword>
<evidence type="ECO:0000256" key="3">
    <source>
        <dbReference type="ARBA" id="ARBA00022448"/>
    </source>
</evidence>
<dbReference type="SUPFAM" id="SSF81345">
    <property type="entry name" value="ABC transporter involved in vitamin B12 uptake, BtuC"/>
    <property type="match status" value="1"/>
</dbReference>
<feature type="transmembrane region" description="Helical" evidence="8">
    <location>
        <begin position="167"/>
        <end position="191"/>
    </location>
</feature>
<evidence type="ECO:0000256" key="2">
    <source>
        <dbReference type="ARBA" id="ARBA00007935"/>
    </source>
</evidence>
<keyword evidence="5 8" id="KW-0812">Transmembrane</keyword>
<feature type="transmembrane region" description="Helical" evidence="8">
    <location>
        <begin position="21"/>
        <end position="41"/>
    </location>
</feature>
<keyword evidence="4" id="KW-1003">Cell membrane</keyword>
<dbReference type="AlphaFoldDB" id="A0A366XR87"/>
<dbReference type="GO" id="GO:0033214">
    <property type="term" value="P:siderophore-iron import into cell"/>
    <property type="evidence" value="ECO:0007669"/>
    <property type="project" value="TreeGrafter"/>
</dbReference>
<dbReference type="OrthoDB" id="9811721at2"/>
<feature type="transmembrane region" description="Helical" evidence="8">
    <location>
        <begin position="105"/>
        <end position="124"/>
    </location>
</feature>
<feature type="transmembrane region" description="Helical" evidence="8">
    <location>
        <begin position="323"/>
        <end position="344"/>
    </location>
</feature>
<evidence type="ECO:0000256" key="7">
    <source>
        <dbReference type="ARBA" id="ARBA00023136"/>
    </source>
</evidence>
<dbReference type="Proteomes" id="UP000253314">
    <property type="component" value="Unassembled WGS sequence"/>
</dbReference>
<feature type="transmembrane region" description="Helical" evidence="8">
    <location>
        <begin position="75"/>
        <end position="96"/>
    </location>
</feature>
<dbReference type="CDD" id="cd06550">
    <property type="entry name" value="TM_ABC_iron-siderophores_like"/>
    <property type="match status" value="1"/>
</dbReference>
<protein>
    <submittedName>
        <fullName evidence="9">Iron ABC transporter permease</fullName>
    </submittedName>
</protein>
<name>A0A366XR87_9BACI</name>
<accession>A0A366XR87</accession>
<feature type="transmembrane region" description="Helical" evidence="8">
    <location>
        <begin position="255"/>
        <end position="282"/>
    </location>
</feature>
<feature type="transmembrane region" description="Helical" evidence="8">
    <location>
        <begin position="211"/>
        <end position="230"/>
    </location>
</feature>